<evidence type="ECO:0000313" key="3">
    <source>
        <dbReference type="Proteomes" id="UP000501076"/>
    </source>
</evidence>
<feature type="compositionally biased region" description="Polar residues" evidence="1">
    <location>
        <begin position="23"/>
        <end position="34"/>
    </location>
</feature>
<dbReference type="RefSeq" id="WP_171777892.1">
    <property type="nucleotide sequence ID" value="NZ_CP045273.1"/>
</dbReference>
<name>A0A6M6DZ73_PRIMG</name>
<sequence length="485" mass="53695">MSKVAIGIMSGVLALGIGGCSSGSGDTAKSVNADETSKQVVHKEEEKDTNVTEGNNKTETTPVENVSKEETKEVTKDESKTESRESEKKPTILMDNEAQKILSENIEAIFSTFDKTGDQYGWNNSNPADFSKLAPKLAPYATASFINGDLKDLAKKYYCECDEHFKPELNMDVRFDIEQNWADLNIVALEPATDFLNMGSQWEFGYKFEDGKWKLDAWKAKSLEKENLKLTKDEAKTLASANGNKVEYDGAVTSLEADGNKAYVFRIYKDGKPNNAIGISAANTKLVYDFEEEFSIDDDAPATQDKEVSEEEAGDADKKAEQNNSSQDDSSDTDKNNTTATLGNFNIYNEYLNIEVGGPDDNLHFHYLPEELIAKFGKPIAITTSSNGADFQYSDAIYSMSRTDGKVYKVTITGSKAASYYKNFATVKKTYEGDGVYGAFDLEETNDSEGYHLVFDNYSTARHTYTADNQEGSPIKKIVVELTDQ</sequence>
<evidence type="ECO:0000313" key="2">
    <source>
        <dbReference type="EMBL" id="QJX79910.1"/>
    </source>
</evidence>
<dbReference type="PROSITE" id="PS51257">
    <property type="entry name" value="PROKAR_LIPOPROTEIN"/>
    <property type="match status" value="1"/>
</dbReference>
<protein>
    <recommendedName>
        <fullName evidence="4">Lipoprotein</fullName>
    </recommendedName>
</protein>
<feature type="compositionally biased region" description="Basic and acidic residues" evidence="1">
    <location>
        <begin position="35"/>
        <end position="50"/>
    </location>
</feature>
<feature type="region of interest" description="Disordered" evidence="1">
    <location>
        <begin position="22"/>
        <end position="94"/>
    </location>
</feature>
<organism evidence="2 3">
    <name type="scientific">Priestia megaterium</name>
    <name type="common">Bacillus megaterium</name>
    <dbReference type="NCBI Taxonomy" id="1404"/>
    <lineage>
        <taxon>Bacteria</taxon>
        <taxon>Bacillati</taxon>
        <taxon>Bacillota</taxon>
        <taxon>Bacilli</taxon>
        <taxon>Bacillales</taxon>
        <taxon>Bacillaceae</taxon>
        <taxon>Priestia</taxon>
    </lineage>
</organism>
<feature type="region of interest" description="Disordered" evidence="1">
    <location>
        <begin position="298"/>
        <end position="338"/>
    </location>
</feature>
<proteinExistence type="predicted"/>
<accession>A0A6M6DZ73</accession>
<reference evidence="2 3" key="1">
    <citation type="submission" date="2019-10" db="EMBL/GenBank/DDBJ databases">
        <title>Complete genome sequences for adaption low water activity.</title>
        <authorList>
            <person name="Zhao L."/>
            <person name="Zhong J."/>
        </authorList>
    </citation>
    <scope>NUCLEOTIDE SEQUENCE [LARGE SCALE GENOMIC DNA]</scope>
    <source>
        <strain evidence="2 3">FDU301</strain>
        <plasmid evidence="3">pfdu301a</plasmid>
    </source>
</reference>
<evidence type="ECO:0008006" key="4">
    <source>
        <dbReference type="Google" id="ProtNLM"/>
    </source>
</evidence>
<evidence type="ECO:0000256" key="1">
    <source>
        <dbReference type="SAM" id="MobiDB-lite"/>
    </source>
</evidence>
<dbReference type="Proteomes" id="UP000501076">
    <property type="component" value="Plasmid pFDU301A"/>
</dbReference>
<gene>
    <name evidence="2" type="ORF">FDZ14_27805</name>
</gene>
<feature type="compositionally biased region" description="Basic and acidic residues" evidence="1">
    <location>
        <begin position="66"/>
        <end position="90"/>
    </location>
</feature>
<geneLocation type="plasmid" evidence="3">
    <name>pfdu301a</name>
</geneLocation>
<feature type="compositionally biased region" description="Polar residues" evidence="1">
    <location>
        <begin position="51"/>
        <end position="64"/>
    </location>
</feature>
<dbReference type="AlphaFoldDB" id="A0A6M6DZ73"/>
<dbReference type="EMBL" id="CP045273">
    <property type="protein sequence ID" value="QJX79910.1"/>
    <property type="molecule type" value="Genomic_DNA"/>
</dbReference>
<keyword evidence="2" id="KW-0614">Plasmid</keyword>